<dbReference type="CDD" id="cd06260">
    <property type="entry name" value="DUF820-like"/>
    <property type="match status" value="1"/>
</dbReference>
<dbReference type="Proteomes" id="UP000236724">
    <property type="component" value="Unassembled WGS sequence"/>
</dbReference>
<feature type="domain" description="Putative restriction endonuclease" evidence="1">
    <location>
        <begin position="14"/>
        <end position="132"/>
    </location>
</feature>
<dbReference type="EMBL" id="FMSV02000532">
    <property type="protein sequence ID" value="SEH07505.1"/>
    <property type="molecule type" value="Genomic_DNA"/>
</dbReference>
<dbReference type="Gene3D" id="3.90.1570.10">
    <property type="entry name" value="tt1808, chain A"/>
    <property type="match status" value="1"/>
</dbReference>
<name>A0A1H6FEP6_9GAMM</name>
<protein>
    <recommendedName>
        <fullName evidence="1">Putative restriction endonuclease domain-containing protein</fullName>
    </recommendedName>
</protein>
<evidence type="ECO:0000313" key="3">
    <source>
        <dbReference type="Proteomes" id="UP000236724"/>
    </source>
</evidence>
<dbReference type="PANTHER" id="PTHR34107:SF4">
    <property type="entry name" value="SLL1222 PROTEIN"/>
    <property type="match status" value="1"/>
</dbReference>
<organism evidence="2 3">
    <name type="scientific">Candidatus Venteria ishoeyi</name>
    <dbReference type="NCBI Taxonomy" id="1899563"/>
    <lineage>
        <taxon>Bacteria</taxon>
        <taxon>Pseudomonadati</taxon>
        <taxon>Pseudomonadota</taxon>
        <taxon>Gammaproteobacteria</taxon>
        <taxon>Thiotrichales</taxon>
        <taxon>Thiotrichaceae</taxon>
        <taxon>Venteria</taxon>
    </lineage>
</organism>
<evidence type="ECO:0000259" key="1">
    <source>
        <dbReference type="Pfam" id="PF05685"/>
    </source>
</evidence>
<reference evidence="2 3" key="1">
    <citation type="submission" date="2016-10" db="EMBL/GenBank/DDBJ databases">
        <authorList>
            <person name="de Groot N.N."/>
        </authorList>
    </citation>
    <scope>NUCLEOTIDE SEQUENCE [LARGE SCALE GENOMIC DNA]</scope>
    <source>
        <strain evidence="2">MBHS1</strain>
    </source>
</reference>
<dbReference type="AlphaFoldDB" id="A0A1H6FEP6"/>
<dbReference type="Pfam" id="PF05685">
    <property type="entry name" value="Uma2"/>
    <property type="match status" value="1"/>
</dbReference>
<sequence length="164" mass="18646">MQWSQVLADPSLQNLPYKIELNQQGNIEMSPASNKHGLVQTEVSFLLRQHLRRGRTITECVIKTEMGIKVADVAWGSDVFFQSHSLEQDPFQQAPEICVEIISPGNRSSEMQQKTQLYLQQGAQEVWLVDLSGHCRFFSAEGERQNTRFEIPGQAFAGLKDIPW</sequence>
<dbReference type="OrthoDB" id="5568181at2"/>
<gene>
    <name evidence="2" type="ORF">MBHS_03380</name>
</gene>
<dbReference type="InterPro" id="IPR011335">
    <property type="entry name" value="Restrct_endonuc-II-like"/>
</dbReference>
<dbReference type="PANTHER" id="PTHR34107">
    <property type="entry name" value="SLL0198 PROTEIN-RELATED"/>
    <property type="match status" value="1"/>
</dbReference>
<accession>A0A1H6FEP6</accession>
<dbReference type="InterPro" id="IPR012296">
    <property type="entry name" value="Nuclease_put_TT1808"/>
</dbReference>
<proteinExistence type="predicted"/>
<dbReference type="InterPro" id="IPR008538">
    <property type="entry name" value="Uma2"/>
</dbReference>
<evidence type="ECO:0000313" key="2">
    <source>
        <dbReference type="EMBL" id="SEH07505.1"/>
    </source>
</evidence>
<keyword evidence="3" id="KW-1185">Reference proteome</keyword>
<dbReference type="SUPFAM" id="SSF52980">
    <property type="entry name" value="Restriction endonuclease-like"/>
    <property type="match status" value="1"/>
</dbReference>